<dbReference type="Proteomes" id="UP001158986">
    <property type="component" value="Unassembled WGS sequence"/>
</dbReference>
<comment type="caution">
    <text evidence="15">The sequence shown here is derived from an EMBL/GenBank/DDBJ whole genome shotgun (WGS) entry which is preliminary data.</text>
</comment>
<sequence length="297" mass="33350">MKFLPVVTTAIVVAIDVATASSDLVPYERLNASVFYSREHYNGIYTYQKLHDDFTLISKHFDSVFTSELMYDNVNAIKVAKDVGLRIAVAVTAGNGPDYIQLVCESVMKFQAIVDAVYVRYDALESTMNILKPSQQQLIDDVKAIHKCLGIVTPVGVSQQIESWNTNEGTILAKECDLIGVAINVFDVDNGKKPIENLKAKWSIAENKFGSGKLRLTMTGFPHRSYVVRKTPSSVTNMQQFLNDWADWIKGKGWSSYYLFFDPLEWQQGKTGQVFYGLCDSNGKPYVTFPSRNLLPK</sequence>
<evidence type="ECO:0000256" key="5">
    <source>
        <dbReference type="ARBA" id="ARBA00022801"/>
    </source>
</evidence>
<keyword evidence="5" id="KW-0378">Hydrolase</keyword>
<protein>
    <recommendedName>
        <fullName evidence="3">glucan endo-1,3-beta-D-glucosidase</fullName>
        <ecNumber evidence="3">3.2.1.39</ecNumber>
    </recommendedName>
    <alternativeName>
        <fullName evidence="13">Endo-1,3-beta-glucanase btgC</fullName>
    </alternativeName>
    <alternativeName>
        <fullName evidence="12">Laminarinase btgC</fullName>
    </alternativeName>
</protein>
<evidence type="ECO:0000256" key="6">
    <source>
        <dbReference type="ARBA" id="ARBA00023136"/>
    </source>
</evidence>
<evidence type="ECO:0000256" key="14">
    <source>
        <dbReference type="SAM" id="SignalP"/>
    </source>
</evidence>
<keyword evidence="4" id="KW-1003">Cell membrane</keyword>
<keyword evidence="7" id="KW-0325">Glycoprotein</keyword>
<evidence type="ECO:0000313" key="15">
    <source>
        <dbReference type="EMBL" id="CAH0516097.1"/>
    </source>
</evidence>
<comment type="function">
    <text evidence="11">Glucanases play a role in cell expansion during growth, in cell-cell fusion during mating, and in spore release during sporulation. This enzyme may be involved in beta-glucan degradation. Active on laminarin and lichenan.</text>
</comment>
<evidence type="ECO:0000256" key="4">
    <source>
        <dbReference type="ARBA" id="ARBA00022475"/>
    </source>
</evidence>
<evidence type="ECO:0000256" key="2">
    <source>
        <dbReference type="ARBA" id="ARBA00004236"/>
    </source>
</evidence>
<evidence type="ECO:0000313" key="16">
    <source>
        <dbReference type="Proteomes" id="UP001158986"/>
    </source>
</evidence>
<evidence type="ECO:0000256" key="7">
    <source>
        <dbReference type="ARBA" id="ARBA00023180"/>
    </source>
</evidence>
<keyword evidence="14" id="KW-0732">Signal</keyword>
<dbReference type="PANTHER" id="PTHR16631">
    <property type="entry name" value="GLUCAN 1,3-BETA-GLUCOSIDASE"/>
    <property type="match status" value="1"/>
</dbReference>
<evidence type="ECO:0000256" key="9">
    <source>
        <dbReference type="ARBA" id="ARBA00023316"/>
    </source>
</evidence>
<evidence type="ECO:0000256" key="1">
    <source>
        <dbReference type="ARBA" id="ARBA00000382"/>
    </source>
</evidence>
<dbReference type="InterPro" id="IPR050732">
    <property type="entry name" value="Beta-glucan_modifiers"/>
</dbReference>
<dbReference type="EMBL" id="CAKLCB010000152">
    <property type="protein sequence ID" value="CAH0516097.1"/>
    <property type="molecule type" value="Genomic_DNA"/>
</dbReference>
<comment type="catalytic activity">
    <reaction evidence="1">
        <text>Hydrolysis of (1-&gt;3)-beta-D-glucosidic linkages in (1-&gt;3)-beta-D-glucans.</text>
        <dbReference type="EC" id="3.2.1.39"/>
    </reaction>
</comment>
<evidence type="ECO:0000256" key="10">
    <source>
        <dbReference type="ARBA" id="ARBA00023326"/>
    </source>
</evidence>
<keyword evidence="8" id="KW-0119">Carbohydrate metabolism</keyword>
<organism evidence="15 16">
    <name type="scientific">Peronospora belbahrii</name>
    <dbReference type="NCBI Taxonomy" id="622444"/>
    <lineage>
        <taxon>Eukaryota</taxon>
        <taxon>Sar</taxon>
        <taxon>Stramenopiles</taxon>
        <taxon>Oomycota</taxon>
        <taxon>Peronosporomycetes</taxon>
        <taxon>Peronosporales</taxon>
        <taxon>Peronosporaceae</taxon>
        <taxon>Peronospora</taxon>
    </lineage>
</organism>
<feature type="signal peptide" evidence="14">
    <location>
        <begin position="1"/>
        <end position="20"/>
    </location>
</feature>
<accession>A0ABN8CSY9</accession>
<keyword evidence="9" id="KW-0961">Cell wall biogenesis/degradation</keyword>
<proteinExistence type="predicted"/>
<reference evidence="15 16" key="1">
    <citation type="submission" date="2021-11" db="EMBL/GenBank/DDBJ databases">
        <authorList>
            <person name="Islam A."/>
            <person name="Islam S."/>
            <person name="Flora M.S."/>
            <person name="Rahman M."/>
            <person name="Ziaur R.M."/>
            <person name="Epstein J.H."/>
            <person name="Hassan M."/>
            <person name="Klassen M."/>
            <person name="Woodard K."/>
            <person name="Webb A."/>
            <person name="Webby R.J."/>
            <person name="El Zowalaty M.E."/>
        </authorList>
    </citation>
    <scope>NUCLEOTIDE SEQUENCE [LARGE SCALE GENOMIC DNA]</scope>
    <source>
        <strain evidence="15">Pbs1</strain>
    </source>
</reference>
<keyword evidence="6" id="KW-0472">Membrane</keyword>
<dbReference type="SUPFAM" id="SSF51445">
    <property type="entry name" value="(Trans)glycosidases"/>
    <property type="match status" value="1"/>
</dbReference>
<evidence type="ECO:0000256" key="13">
    <source>
        <dbReference type="ARBA" id="ARBA00043078"/>
    </source>
</evidence>
<keyword evidence="10" id="KW-0624">Polysaccharide degradation</keyword>
<feature type="chain" id="PRO_5045477509" description="glucan endo-1,3-beta-D-glucosidase" evidence="14">
    <location>
        <begin position="21"/>
        <end position="297"/>
    </location>
</feature>
<evidence type="ECO:0000256" key="12">
    <source>
        <dbReference type="ARBA" id="ARBA00042373"/>
    </source>
</evidence>
<name>A0ABN8CSY9_9STRA</name>
<comment type="subcellular location">
    <subcellularLocation>
        <location evidence="2">Cell membrane</location>
    </subcellularLocation>
</comment>
<dbReference type="PANTHER" id="PTHR16631:SF17">
    <property type="entry name" value="GLUCAN ENDO-1,3-BETA-GLUCOSIDASE BTGC"/>
    <property type="match status" value="1"/>
</dbReference>
<evidence type="ECO:0000256" key="11">
    <source>
        <dbReference type="ARBA" id="ARBA00037649"/>
    </source>
</evidence>
<keyword evidence="16" id="KW-1185">Reference proteome</keyword>
<gene>
    <name evidence="15" type="ORF">PBS001_LOCUS2783</name>
</gene>
<dbReference type="EC" id="3.2.1.39" evidence="3"/>
<evidence type="ECO:0000256" key="8">
    <source>
        <dbReference type="ARBA" id="ARBA00023277"/>
    </source>
</evidence>
<evidence type="ECO:0000256" key="3">
    <source>
        <dbReference type="ARBA" id="ARBA00012780"/>
    </source>
</evidence>
<dbReference type="InterPro" id="IPR017853">
    <property type="entry name" value="GH"/>
</dbReference>